<dbReference type="EMBL" id="NBII01000004">
    <property type="protein sequence ID" value="PAV20103.1"/>
    <property type="molecule type" value="Genomic_DNA"/>
</dbReference>
<dbReference type="OrthoDB" id="5229808at2759"/>
<comment type="caution">
    <text evidence="2">The sequence shown here is derived from an EMBL/GenBank/DDBJ whole genome shotgun (WGS) entry which is preliminary data.</text>
</comment>
<protein>
    <submittedName>
        <fullName evidence="2">Shr3 amino acid permease chaperone</fullName>
    </submittedName>
</protein>
<feature type="transmembrane region" description="Helical" evidence="1">
    <location>
        <begin position="147"/>
        <end position="168"/>
    </location>
</feature>
<name>A0A286UKG5_9AGAM</name>
<dbReference type="FunCoup" id="A0A286UKG5">
    <property type="interactions" value="69"/>
</dbReference>
<keyword evidence="1" id="KW-1133">Transmembrane helix</keyword>
<dbReference type="PANTHER" id="PTHR28228:SF1">
    <property type="entry name" value="SECRETORY COMPONENT PROTEIN SHR3"/>
    <property type="match status" value="1"/>
</dbReference>
<dbReference type="GO" id="GO:0051082">
    <property type="term" value="F:unfolded protein binding"/>
    <property type="evidence" value="ECO:0007669"/>
    <property type="project" value="TreeGrafter"/>
</dbReference>
<dbReference type="Pfam" id="PF08229">
    <property type="entry name" value="SHR3_chaperone"/>
    <property type="match status" value="1"/>
</dbReference>
<feature type="transmembrane region" description="Helical" evidence="1">
    <location>
        <begin position="104"/>
        <end position="127"/>
    </location>
</feature>
<dbReference type="AlphaFoldDB" id="A0A286UKG5"/>
<dbReference type="PANTHER" id="PTHR28228">
    <property type="entry name" value="SECRETORY COMPONENT PROTEIN SHR3"/>
    <property type="match status" value="1"/>
</dbReference>
<keyword evidence="1" id="KW-0812">Transmembrane</keyword>
<keyword evidence="1" id="KW-0472">Membrane</keyword>
<evidence type="ECO:0000313" key="3">
    <source>
        <dbReference type="Proteomes" id="UP000217199"/>
    </source>
</evidence>
<gene>
    <name evidence="2" type="ORF">PNOK_0503700</name>
</gene>
<proteinExistence type="predicted"/>
<dbReference type="InParanoid" id="A0A286UKG5"/>
<sequence>MVKRETIVGVKASLALFQATAAVQLFLVLASVSFAFGILFVCFTVDHKLLFGALTEQAVEDGFFFYTTFYNSPPVIKLVLHSMAGFGVLGLITKLHKWDESAMFFDGSSLALYIFALGVYLTVSIPSLRTIVDPIVGVDTQSDRIEAMRVLGAGNTIIMVLLGAVLCLQAGEEYARRYEAKVMAGVTEKEPKAAAPSAEKKTQ</sequence>
<dbReference type="GO" id="GO:0006888">
    <property type="term" value="P:endoplasmic reticulum to Golgi vesicle-mediated transport"/>
    <property type="evidence" value="ECO:0007669"/>
    <property type="project" value="TreeGrafter"/>
</dbReference>
<evidence type="ECO:0000313" key="2">
    <source>
        <dbReference type="EMBL" id="PAV20103.1"/>
    </source>
</evidence>
<evidence type="ECO:0000256" key="1">
    <source>
        <dbReference type="SAM" id="Phobius"/>
    </source>
</evidence>
<feature type="transmembrane region" description="Helical" evidence="1">
    <location>
        <begin position="75"/>
        <end position="92"/>
    </location>
</feature>
<dbReference type="SMART" id="SM00786">
    <property type="entry name" value="SHR3_chaperone"/>
    <property type="match status" value="1"/>
</dbReference>
<reference evidence="2 3" key="1">
    <citation type="journal article" date="2017" name="Mol. Ecol.">
        <title>Comparative and population genomic landscape of Phellinus noxius: A hypervariable fungus causing root rot in trees.</title>
        <authorList>
            <person name="Chung C.L."/>
            <person name="Lee T.J."/>
            <person name="Akiba M."/>
            <person name="Lee H.H."/>
            <person name="Kuo T.H."/>
            <person name="Liu D."/>
            <person name="Ke H.M."/>
            <person name="Yokoi T."/>
            <person name="Roa M.B."/>
            <person name="Lu M.J."/>
            <person name="Chang Y.Y."/>
            <person name="Ann P.J."/>
            <person name="Tsai J.N."/>
            <person name="Chen C.Y."/>
            <person name="Tzean S.S."/>
            <person name="Ota Y."/>
            <person name="Hattori T."/>
            <person name="Sahashi N."/>
            <person name="Liou R.F."/>
            <person name="Kikuchi T."/>
            <person name="Tsai I.J."/>
        </authorList>
    </citation>
    <scope>NUCLEOTIDE SEQUENCE [LARGE SCALE GENOMIC DNA]</scope>
    <source>
        <strain evidence="2 3">FFPRI411160</strain>
    </source>
</reference>
<keyword evidence="3" id="KW-1185">Reference proteome</keyword>
<dbReference type="Proteomes" id="UP000217199">
    <property type="component" value="Unassembled WGS sequence"/>
</dbReference>
<accession>A0A286UKG5</accession>
<organism evidence="2 3">
    <name type="scientific">Pyrrhoderma noxium</name>
    <dbReference type="NCBI Taxonomy" id="2282107"/>
    <lineage>
        <taxon>Eukaryota</taxon>
        <taxon>Fungi</taxon>
        <taxon>Dikarya</taxon>
        <taxon>Basidiomycota</taxon>
        <taxon>Agaricomycotina</taxon>
        <taxon>Agaricomycetes</taxon>
        <taxon>Hymenochaetales</taxon>
        <taxon>Hymenochaetaceae</taxon>
        <taxon>Pyrrhoderma</taxon>
    </lineage>
</organism>
<feature type="transmembrane region" description="Helical" evidence="1">
    <location>
        <begin position="12"/>
        <end position="41"/>
    </location>
</feature>
<dbReference type="GO" id="GO:0005789">
    <property type="term" value="C:endoplasmic reticulum membrane"/>
    <property type="evidence" value="ECO:0007669"/>
    <property type="project" value="TreeGrafter"/>
</dbReference>
<dbReference type="InterPro" id="IPR013248">
    <property type="entry name" value="Psh3/Shr3"/>
</dbReference>